<evidence type="ECO:0000256" key="3">
    <source>
        <dbReference type="ARBA" id="ARBA00022833"/>
    </source>
</evidence>
<dbReference type="InterPro" id="IPR002893">
    <property type="entry name" value="Znf_MYND"/>
</dbReference>
<evidence type="ECO:0000256" key="5">
    <source>
        <dbReference type="SAM" id="MobiDB-lite"/>
    </source>
</evidence>
<dbReference type="Proteomes" id="UP000054558">
    <property type="component" value="Unassembled WGS sequence"/>
</dbReference>
<evidence type="ECO:0000256" key="4">
    <source>
        <dbReference type="PROSITE-ProRule" id="PRU00134"/>
    </source>
</evidence>
<keyword evidence="3" id="KW-0862">Zinc</keyword>
<organism evidence="7 8">
    <name type="scientific">Klebsormidium nitens</name>
    <name type="common">Green alga</name>
    <name type="synonym">Ulothrix nitens</name>
    <dbReference type="NCBI Taxonomy" id="105231"/>
    <lineage>
        <taxon>Eukaryota</taxon>
        <taxon>Viridiplantae</taxon>
        <taxon>Streptophyta</taxon>
        <taxon>Klebsormidiophyceae</taxon>
        <taxon>Klebsormidiales</taxon>
        <taxon>Klebsormidiaceae</taxon>
        <taxon>Klebsormidium</taxon>
    </lineage>
</organism>
<dbReference type="GO" id="GO:0008270">
    <property type="term" value="F:zinc ion binding"/>
    <property type="evidence" value="ECO:0007669"/>
    <property type="project" value="UniProtKB-KW"/>
</dbReference>
<keyword evidence="8" id="KW-1185">Reference proteome</keyword>
<feature type="compositionally biased region" description="Basic and acidic residues" evidence="5">
    <location>
        <begin position="314"/>
        <end position="326"/>
    </location>
</feature>
<proteinExistence type="predicted"/>
<dbReference type="PROSITE" id="PS01360">
    <property type="entry name" value="ZF_MYND_1"/>
    <property type="match status" value="1"/>
</dbReference>
<dbReference type="OMA" id="EYHETIN"/>
<dbReference type="AlphaFoldDB" id="A0A1Y1IAW9"/>
<dbReference type="Pfam" id="PF07929">
    <property type="entry name" value="PRiA4_ORF3"/>
    <property type="match status" value="1"/>
</dbReference>
<keyword evidence="2 4" id="KW-0863">Zinc-finger</keyword>
<evidence type="ECO:0000256" key="1">
    <source>
        <dbReference type="ARBA" id="ARBA00022723"/>
    </source>
</evidence>
<dbReference type="EMBL" id="DF237351">
    <property type="protein sequence ID" value="GAQ88114.1"/>
    <property type="molecule type" value="Genomic_DNA"/>
</dbReference>
<dbReference type="SUPFAM" id="SSF144232">
    <property type="entry name" value="HIT/MYND zinc finger-like"/>
    <property type="match status" value="1"/>
</dbReference>
<keyword evidence="1" id="KW-0479">Metal-binding</keyword>
<feature type="region of interest" description="Disordered" evidence="5">
    <location>
        <begin position="304"/>
        <end position="326"/>
    </location>
</feature>
<evidence type="ECO:0000313" key="8">
    <source>
        <dbReference type="Proteomes" id="UP000054558"/>
    </source>
</evidence>
<gene>
    <name evidence="7" type="ORF">KFL_004020010</name>
</gene>
<accession>A0A1Y1IAW9</accession>
<dbReference type="SUPFAM" id="SSF159941">
    <property type="entry name" value="MM3350-like"/>
    <property type="match status" value="1"/>
</dbReference>
<sequence>FKVSGGIVLNTFADKVLMPIMGWVWNFHGYVFIDHKDGCLFGPKGSDITCHLARSYYYYMDDKEYKLGDLLTEKGARLGWLYDLGDGWRHEVEVEDIRSVSESTGTCKLLDGAGRCPPENGRGNWEYHETINVLKNKRSRQCGSALDECRNAPNIKPRPFTSRLSIHLLRLLYSSLIRFFSPQILKNKRSRRYQSALDECSNAPNVKPRPFTSLLSIHYFPPSLQHPNPLLFARFFSPQILKNKQSRQYQSALEECSNAPNCKPRTFDFREFDLAERRRELKHALASPGSTQSGSKLYTHTMHPFDWEDVGPPRPREKKGEKRVEREGADIFSPTLTETISTKADKVALSLCADCGRPEALYRCGRCRVVRYCSRECQSRHWKESHKQACKTKK</sequence>
<dbReference type="PROSITE" id="PS50865">
    <property type="entry name" value="ZF_MYND_2"/>
    <property type="match status" value="1"/>
</dbReference>
<evidence type="ECO:0000256" key="2">
    <source>
        <dbReference type="ARBA" id="ARBA00022771"/>
    </source>
</evidence>
<dbReference type="Gene3D" id="6.10.140.2220">
    <property type="match status" value="1"/>
</dbReference>
<dbReference type="STRING" id="105231.A0A1Y1IAW9"/>
<evidence type="ECO:0000313" key="7">
    <source>
        <dbReference type="EMBL" id="GAQ88114.1"/>
    </source>
</evidence>
<reference evidence="7 8" key="1">
    <citation type="journal article" date="2014" name="Nat. Commun.">
        <title>Klebsormidium flaccidum genome reveals primary factors for plant terrestrial adaptation.</title>
        <authorList>
            <person name="Hori K."/>
            <person name="Maruyama F."/>
            <person name="Fujisawa T."/>
            <person name="Togashi T."/>
            <person name="Yamamoto N."/>
            <person name="Seo M."/>
            <person name="Sato S."/>
            <person name="Yamada T."/>
            <person name="Mori H."/>
            <person name="Tajima N."/>
            <person name="Moriyama T."/>
            <person name="Ikeuchi M."/>
            <person name="Watanabe M."/>
            <person name="Wada H."/>
            <person name="Kobayashi K."/>
            <person name="Saito M."/>
            <person name="Masuda T."/>
            <person name="Sasaki-Sekimoto Y."/>
            <person name="Mashiguchi K."/>
            <person name="Awai K."/>
            <person name="Shimojima M."/>
            <person name="Masuda S."/>
            <person name="Iwai M."/>
            <person name="Nobusawa T."/>
            <person name="Narise T."/>
            <person name="Kondo S."/>
            <person name="Saito H."/>
            <person name="Sato R."/>
            <person name="Murakawa M."/>
            <person name="Ihara Y."/>
            <person name="Oshima-Yamada Y."/>
            <person name="Ohtaka K."/>
            <person name="Satoh M."/>
            <person name="Sonobe K."/>
            <person name="Ishii M."/>
            <person name="Ohtani R."/>
            <person name="Kanamori-Sato M."/>
            <person name="Honoki R."/>
            <person name="Miyazaki D."/>
            <person name="Mochizuki H."/>
            <person name="Umetsu J."/>
            <person name="Higashi K."/>
            <person name="Shibata D."/>
            <person name="Kamiya Y."/>
            <person name="Sato N."/>
            <person name="Nakamura Y."/>
            <person name="Tabata S."/>
            <person name="Ida S."/>
            <person name="Kurokawa K."/>
            <person name="Ohta H."/>
        </authorList>
    </citation>
    <scope>NUCLEOTIDE SEQUENCE [LARGE SCALE GENOMIC DNA]</scope>
    <source>
        <strain evidence="7 8">NIES-2285</strain>
    </source>
</reference>
<protein>
    <recommendedName>
        <fullName evidence="6">MYND-type domain-containing protein</fullName>
    </recommendedName>
</protein>
<dbReference type="Gene3D" id="3.10.290.30">
    <property type="entry name" value="MM3350-like"/>
    <property type="match status" value="1"/>
</dbReference>
<name>A0A1Y1IAW9_KLENI</name>
<dbReference type="InterPro" id="IPR012912">
    <property type="entry name" value="Plasmid_pRiA4b_Orf3-like"/>
</dbReference>
<evidence type="ECO:0000259" key="6">
    <source>
        <dbReference type="PROSITE" id="PS50865"/>
    </source>
</evidence>
<feature type="non-terminal residue" evidence="7">
    <location>
        <position position="1"/>
    </location>
</feature>
<feature type="domain" description="MYND-type" evidence="6">
    <location>
        <begin position="352"/>
        <end position="390"/>
    </location>
</feature>
<dbReference type="InterPro" id="IPR024047">
    <property type="entry name" value="MM3350-like_sf"/>
</dbReference>
<dbReference type="Pfam" id="PF01753">
    <property type="entry name" value="zf-MYND"/>
    <property type="match status" value="1"/>
</dbReference>
<dbReference type="OrthoDB" id="432970at2759"/>